<dbReference type="InterPro" id="IPR036063">
    <property type="entry name" value="Smr_dom_sf"/>
</dbReference>
<dbReference type="EMBL" id="JAEDAK010000014">
    <property type="protein sequence ID" value="MBH9578713.1"/>
    <property type="molecule type" value="Genomic_DNA"/>
</dbReference>
<dbReference type="PANTHER" id="PTHR35562">
    <property type="entry name" value="DNA ENDONUCLEASE SMRA-RELATED"/>
    <property type="match status" value="1"/>
</dbReference>
<evidence type="ECO:0000256" key="1">
    <source>
        <dbReference type="SAM" id="MobiDB-lite"/>
    </source>
</evidence>
<dbReference type="PANTHER" id="PTHR35562:SF2">
    <property type="entry name" value="DNA ENDONUCLEASE SMRA-RELATED"/>
    <property type="match status" value="1"/>
</dbReference>
<protein>
    <submittedName>
        <fullName evidence="3">Smr/MutS family protein</fullName>
    </submittedName>
</protein>
<keyword evidence="4" id="KW-1185">Reference proteome</keyword>
<evidence type="ECO:0000313" key="3">
    <source>
        <dbReference type="EMBL" id="MBH9578713.1"/>
    </source>
</evidence>
<comment type="caution">
    <text evidence="3">The sequence shown here is derived from an EMBL/GenBank/DDBJ whole genome shotgun (WGS) entry which is preliminary data.</text>
</comment>
<feature type="region of interest" description="Disordered" evidence="1">
    <location>
        <begin position="1"/>
        <end position="36"/>
    </location>
</feature>
<dbReference type="Gene3D" id="3.30.1370.110">
    <property type="match status" value="1"/>
</dbReference>
<accession>A0A931J6J1</accession>
<organism evidence="3 4">
    <name type="scientific">Inhella proteolytica</name>
    <dbReference type="NCBI Taxonomy" id="2795029"/>
    <lineage>
        <taxon>Bacteria</taxon>
        <taxon>Pseudomonadati</taxon>
        <taxon>Pseudomonadota</taxon>
        <taxon>Betaproteobacteria</taxon>
        <taxon>Burkholderiales</taxon>
        <taxon>Sphaerotilaceae</taxon>
        <taxon>Inhella</taxon>
    </lineage>
</organism>
<proteinExistence type="predicted"/>
<dbReference type="Pfam" id="PF01713">
    <property type="entry name" value="Smr"/>
    <property type="match status" value="1"/>
</dbReference>
<gene>
    <name evidence="3" type="ORF">I7X39_17615</name>
</gene>
<sequence length="211" mass="23776">MKVSGLQGLGELRRTLRTQRERAEQQAREEAEHQAQLDRERRLFALAVGPVTPLRPHRRFVPRAMPLPPEPRQREADEAEVLRQALSDGFDVDTLLETDEELSYRRAGIPASALNRLRRGHWSLQAQLDLHGLRRDEARLAVAEFLHLCQVRGQRCVRIVHGKGHGSPGREGILRVKVRRWLVQHDAVLAFVQARSDEGGAGALVVLLAGT</sequence>
<dbReference type="PROSITE" id="PS50828">
    <property type="entry name" value="SMR"/>
    <property type="match status" value="1"/>
</dbReference>
<dbReference type="SUPFAM" id="SSF160443">
    <property type="entry name" value="SMR domain-like"/>
    <property type="match status" value="1"/>
</dbReference>
<evidence type="ECO:0000313" key="4">
    <source>
        <dbReference type="Proteomes" id="UP000613266"/>
    </source>
</evidence>
<dbReference type="SMART" id="SM00463">
    <property type="entry name" value="SMR"/>
    <property type="match status" value="1"/>
</dbReference>
<reference evidence="3" key="1">
    <citation type="submission" date="2020-12" db="EMBL/GenBank/DDBJ databases">
        <title>The genome sequence of Inhella sp. 1Y17.</title>
        <authorList>
            <person name="Liu Y."/>
        </authorList>
    </citation>
    <scope>NUCLEOTIDE SEQUENCE</scope>
    <source>
        <strain evidence="3">1Y17</strain>
    </source>
</reference>
<dbReference type="Proteomes" id="UP000613266">
    <property type="component" value="Unassembled WGS sequence"/>
</dbReference>
<dbReference type="InterPro" id="IPR002625">
    <property type="entry name" value="Smr_dom"/>
</dbReference>
<dbReference type="RefSeq" id="WP_198112482.1">
    <property type="nucleotide sequence ID" value="NZ_JAEDAK010000014.1"/>
</dbReference>
<feature type="domain" description="Smr" evidence="2">
    <location>
        <begin position="128"/>
        <end position="209"/>
    </location>
</feature>
<dbReference type="AlphaFoldDB" id="A0A931J6J1"/>
<evidence type="ECO:0000259" key="2">
    <source>
        <dbReference type="PROSITE" id="PS50828"/>
    </source>
</evidence>
<feature type="compositionally biased region" description="Basic and acidic residues" evidence="1">
    <location>
        <begin position="11"/>
        <end position="36"/>
    </location>
</feature>
<name>A0A931J6J1_9BURK</name>